<evidence type="ECO:0000256" key="7">
    <source>
        <dbReference type="RuleBase" id="RU003376"/>
    </source>
</evidence>
<feature type="transmembrane region" description="Helical" evidence="8">
    <location>
        <begin position="136"/>
        <end position="167"/>
    </location>
</feature>
<comment type="similarity">
    <text evidence="2 7">Belongs to the cytochrome c oxidase subunit 3 family.</text>
</comment>
<evidence type="ECO:0000256" key="3">
    <source>
        <dbReference type="ARBA" id="ARBA00022475"/>
    </source>
</evidence>
<accession>A0A1W1WF70</accession>
<dbReference type="InterPro" id="IPR013833">
    <property type="entry name" value="Cyt_c_oxidase_su3_a-hlx"/>
</dbReference>
<dbReference type="STRING" id="28034.BFX07_02280"/>
<name>A0A1W1WF70_SULTA</name>
<keyword evidence="6 8" id="KW-0472">Membrane</keyword>
<dbReference type="FunFam" id="1.20.120.80:FF:000001">
    <property type="entry name" value="Cytochrome (Ubi)quinol oxidase subunit III"/>
    <property type="match status" value="1"/>
</dbReference>
<dbReference type="AlphaFoldDB" id="A0A1W1WF70"/>
<dbReference type="PANTHER" id="PTHR11403:SF2">
    <property type="entry name" value="CYTOCHROME BO(3) UBIQUINOL OXIDASE SUBUNIT 3"/>
    <property type="match status" value="1"/>
</dbReference>
<dbReference type="PROSITE" id="PS50253">
    <property type="entry name" value="COX3"/>
    <property type="match status" value="1"/>
</dbReference>
<feature type="domain" description="Heme-copper oxidase subunit III family profile" evidence="9">
    <location>
        <begin position="1"/>
        <end position="205"/>
    </location>
</feature>
<dbReference type="Gene3D" id="1.20.120.80">
    <property type="entry name" value="Cytochrome c oxidase, subunit III, four-helix bundle"/>
    <property type="match status" value="1"/>
</dbReference>
<dbReference type="GO" id="GO:0005886">
    <property type="term" value="C:plasma membrane"/>
    <property type="evidence" value="ECO:0007669"/>
    <property type="project" value="UniProtKB-SubCell"/>
</dbReference>
<dbReference type="GO" id="GO:0004129">
    <property type="term" value="F:cytochrome-c oxidase activity"/>
    <property type="evidence" value="ECO:0007669"/>
    <property type="project" value="InterPro"/>
</dbReference>
<dbReference type="RefSeq" id="WP_020375986.1">
    <property type="nucleotide sequence ID" value="NZ_FWWY01000001.1"/>
</dbReference>
<comment type="subcellular location">
    <subcellularLocation>
        <location evidence="1 7">Cell membrane</location>
        <topology evidence="1 7">Multi-pass membrane protein</topology>
    </subcellularLocation>
</comment>
<protein>
    <submittedName>
        <fullName evidence="10">Cytochrome aa3-600 menaquinol oxidase subunit 3</fullName>
    </submittedName>
</protein>
<reference evidence="11" key="1">
    <citation type="submission" date="2017-04" db="EMBL/GenBank/DDBJ databases">
        <authorList>
            <person name="Varghese N."/>
            <person name="Submissions S."/>
        </authorList>
    </citation>
    <scope>NUCLEOTIDE SEQUENCE [LARGE SCALE GENOMIC DNA]</scope>
    <source>
        <strain evidence="11">DSM 9293</strain>
    </source>
</reference>
<organism evidence="10 11">
    <name type="scientific">Sulfobacillus thermosulfidooxidans (strain DSM 9293 / VKM B-1269 / AT-1)</name>
    <dbReference type="NCBI Taxonomy" id="929705"/>
    <lineage>
        <taxon>Bacteria</taxon>
        <taxon>Bacillati</taxon>
        <taxon>Bacillota</taxon>
        <taxon>Clostridia</taxon>
        <taxon>Eubacteriales</taxon>
        <taxon>Clostridiales Family XVII. Incertae Sedis</taxon>
        <taxon>Sulfobacillus</taxon>
    </lineage>
</organism>
<sequence length="207" mass="23316">MNVPIEPELQNTQVPLEFTDQHESLKILGFWAFLATDFLLFSSLFAVYAVYQSRVGMSGPTPAQLFHLGPVLFETVALLTSSFTCGLAVYEMRHHRLKGTVIWLAITILLGAAFVATEINEFLGDIAMHDTWHHSAFLSAFFTLVGTHGSHVSFGIIWAITLIIQLLGRGLTTITTRKVYMFALYWHFLDIIWVFIFTVVYLSGKVI</sequence>
<evidence type="ECO:0000313" key="11">
    <source>
        <dbReference type="Proteomes" id="UP000192660"/>
    </source>
</evidence>
<feature type="transmembrane region" description="Helical" evidence="8">
    <location>
        <begin position="97"/>
        <end position="116"/>
    </location>
</feature>
<dbReference type="InterPro" id="IPR035973">
    <property type="entry name" value="Cyt_c_oxidase_su3-like_sf"/>
</dbReference>
<evidence type="ECO:0000256" key="4">
    <source>
        <dbReference type="ARBA" id="ARBA00022692"/>
    </source>
</evidence>
<dbReference type="SUPFAM" id="SSF81452">
    <property type="entry name" value="Cytochrome c oxidase subunit III-like"/>
    <property type="match status" value="1"/>
</dbReference>
<evidence type="ECO:0000256" key="2">
    <source>
        <dbReference type="ARBA" id="ARBA00010581"/>
    </source>
</evidence>
<evidence type="ECO:0000313" key="10">
    <source>
        <dbReference type="EMBL" id="SMC04937.1"/>
    </source>
</evidence>
<feature type="transmembrane region" description="Helical" evidence="8">
    <location>
        <begin position="179"/>
        <end position="202"/>
    </location>
</feature>
<dbReference type="InterPro" id="IPR000298">
    <property type="entry name" value="Cyt_c_oxidase-like_su3"/>
</dbReference>
<keyword evidence="4 7" id="KW-0812">Transmembrane</keyword>
<dbReference type="GO" id="GO:0019646">
    <property type="term" value="P:aerobic electron transport chain"/>
    <property type="evidence" value="ECO:0007669"/>
    <property type="project" value="InterPro"/>
</dbReference>
<keyword evidence="11" id="KW-1185">Reference proteome</keyword>
<gene>
    <name evidence="10" type="ORF">SAMN00768000_1931</name>
</gene>
<feature type="transmembrane region" description="Helical" evidence="8">
    <location>
        <begin position="28"/>
        <end position="51"/>
    </location>
</feature>
<evidence type="ECO:0000256" key="5">
    <source>
        <dbReference type="ARBA" id="ARBA00022989"/>
    </source>
</evidence>
<dbReference type="Proteomes" id="UP000192660">
    <property type="component" value="Unassembled WGS sequence"/>
</dbReference>
<dbReference type="PANTHER" id="PTHR11403">
    <property type="entry name" value="CYTOCHROME C OXIDASE SUBUNIT III"/>
    <property type="match status" value="1"/>
</dbReference>
<evidence type="ECO:0000256" key="8">
    <source>
        <dbReference type="SAM" id="Phobius"/>
    </source>
</evidence>
<feature type="transmembrane region" description="Helical" evidence="8">
    <location>
        <begin position="71"/>
        <end position="90"/>
    </location>
</feature>
<dbReference type="Pfam" id="PF00510">
    <property type="entry name" value="COX3"/>
    <property type="match status" value="1"/>
</dbReference>
<evidence type="ECO:0000256" key="6">
    <source>
        <dbReference type="ARBA" id="ARBA00023136"/>
    </source>
</evidence>
<keyword evidence="3" id="KW-1003">Cell membrane</keyword>
<keyword evidence="5 8" id="KW-1133">Transmembrane helix</keyword>
<dbReference type="OrthoDB" id="9810850at2"/>
<proteinExistence type="inferred from homology"/>
<evidence type="ECO:0000256" key="1">
    <source>
        <dbReference type="ARBA" id="ARBA00004651"/>
    </source>
</evidence>
<dbReference type="InterPro" id="IPR024791">
    <property type="entry name" value="Cyt_c/ubiquinol_Oxase_su3"/>
</dbReference>
<dbReference type="EMBL" id="FWWY01000001">
    <property type="protein sequence ID" value="SMC04937.1"/>
    <property type="molecule type" value="Genomic_DNA"/>
</dbReference>
<evidence type="ECO:0000259" key="9">
    <source>
        <dbReference type="PROSITE" id="PS50253"/>
    </source>
</evidence>